<dbReference type="VEuPathDB" id="TriTrypDB:TEOVI_000441800"/>
<protein>
    <submittedName>
        <fullName evidence="2">Calpain-like cysteine peptidase, Clan CA, family C2</fullName>
    </submittedName>
</protein>
<organism evidence="2 3">
    <name type="scientific">Trypanosoma equiperdum</name>
    <dbReference type="NCBI Taxonomy" id="5694"/>
    <lineage>
        <taxon>Eukaryota</taxon>
        <taxon>Discoba</taxon>
        <taxon>Euglenozoa</taxon>
        <taxon>Kinetoplastea</taxon>
        <taxon>Metakinetoplastina</taxon>
        <taxon>Trypanosomatida</taxon>
        <taxon>Trypanosomatidae</taxon>
        <taxon>Trypanosoma</taxon>
    </lineage>
</organism>
<dbReference type="InterPro" id="IPR015232">
    <property type="entry name" value="DUF1935"/>
</dbReference>
<accession>A0A1G4IK03</accession>
<dbReference type="PANTHER" id="PTHR47047:SF6">
    <property type="entry name" value="PROTEIN, PUTATIVE CALPAIN-LIKE CYSTEINE PEPTIDASE, CLAN CA, FAMILY C2-RELATED"/>
    <property type="match status" value="1"/>
</dbReference>
<evidence type="ECO:0000313" key="3">
    <source>
        <dbReference type="Proteomes" id="UP000195570"/>
    </source>
</evidence>
<gene>
    <name evidence="2" type="ORF">TEOVI_000441800</name>
</gene>
<dbReference type="InterPro" id="IPR013780">
    <property type="entry name" value="Glyco_hydro_b"/>
</dbReference>
<dbReference type="RefSeq" id="XP_067083292.1">
    <property type="nucleotide sequence ID" value="XM_067227191.1"/>
</dbReference>
<dbReference type="GeneID" id="92378358"/>
<keyword evidence="3" id="KW-1185">Reference proteome</keyword>
<reference evidence="2" key="1">
    <citation type="submission" date="2016-09" db="EMBL/GenBank/DDBJ databases">
        <authorList>
            <person name="Hebert L."/>
            <person name="Moumen B."/>
        </authorList>
    </citation>
    <scope>NUCLEOTIDE SEQUENCE [LARGE SCALE GENOMIC DNA]</scope>
    <source>
        <strain evidence="2">OVI</strain>
    </source>
</reference>
<proteinExistence type="predicted"/>
<dbReference type="SUPFAM" id="SSF101601">
    <property type="entry name" value="Smp-1-like"/>
    <property type="match status" value="1"/>
</dbReference>
<sequence length="140" mass="15919">MGLFLSKQGEGQLLAEPTMQSTIQVPLFNGLLYRLVDEADGTIGFFNNSKDYEFHVTYLFSANSLIEPLDKATAAQQDDGILCEVTIYPLETQRFVKGEITGYESKIDALLLSDDYFRLNEDRNPERYFRHTGPFKATSF</sequence>
<dbReference type="InterPro" id="IPR036310">
    <property type="entry name" value="Smp-1-like_sf"/>
</dbReference>
<feature type="domain" description="DUF1935" evidence="1">
    <location>
        <begin position="15"/>
        <end position="110"/>
    </location>
</feature>
<dbReference type="AlphaFoldDB" id="A0A1G4IK03"/>
<dbReference type="Pfam" id="PF09149">
    <property type="entry name" value="DUF1935"/>
    <property type="match status" value="1"/>
</dbReference>
<dbReference type="EMBL" id="CZPT02001916">
    <property type="protein sequence ID" value="SCU72834.1"/>
    <property type="molecule type" value="Genomic_DNA"/>
</dbReference>
<evidence type="ECO:0000313" key="2">
    <source>
        <dbReference type="EMBL" id="SCU72834.1"/>
    </source>
</evidence>
<name>A0A1G4IK03_TRYEQ</name>
<dbReference type="Gene3D" id="2.60.40.1180">
    <property type="entry name" value="Golgi alpha-mannosidase II"/>
    <property type="match status" value="1"/>
</dbReference>
<dbReference type="Proteomes" id="UP000195570">
    <property type="component" value="Unassembled WGS sequence"/>
</dbReference>
<comment type="caution">
    <text evidence="2">The sequence shown here is derived from an EMBL/GenBank/DDBJ whole genome shotgun (WGS) entry which is preliminary data.</text>
</comment>
<dbReference type="PANTHER" id="PTHR47047">
    <property type="entry name" value="PUTATIVE-RELATED-RELATED"/>
    <property type="match status" value="1"/>
</dbReference>
<evidence type="ECO:0000259" key="1">
    <source>
        <dbReference type="Pfam" id="PF09149"/>
    </source>
</evidence>